<comment type="function">
    <text evidence="4">Component of the exocyst complex involved in the docking of exocytic vesicles with fusion sites on the plasma membrane.</text>
</comment>
<reference evidence="7" key="1">
    <citation type="submission" date="2020-11" db="EMBL/GenBank/DDBJ databases">
        <authorList>
            <consortium name="DOE Joint Genome Institute"/>
            <person name="Ahrendt S."/>
            <person name="Riley R."/>
            <person name="Andreopoulos W."/>
            <person name="Labutti K."/>
            <person name="Pangilinan J."/>
            <person name="Ruiz-Duenas F.J."/>
            <person name="Barrasa J.M."/>
            <person name="Sanchez-Garcia M."/>
            <person name="Camarero S."/>
            <person name="Miyauchi S."/>
            <person name="Serrano A."/>
            <person name="Linde D."/>
            <person name="Babiker R."/>
            <person name="Drula E."/>
            <person name="Ayuso-Fernandez I."/>
            <person name="Pacheco R."/>
            <person name="Padilla G."/>
            <person name="Ferreira P."/>
            <person name="Barriuso J."/>
            <person name="Kellner H."/>
            <person name="Castanera R."/>
            <person name="Alfaro M."/>
            <person name="Ramirez L."/>
            <person name="Pisabarro A.G."/>
            <person name="Kuo A."/>
            <person name="Tritt A."/>
            <person name="Lipzen A."/>
            <person name="He G."/>
            <person name="Yan M."/>
            <person name="Ng V."/>
            <person name="Cullen D."/>
            <person name="Martin F."/>
            <person name="Rosso M.-N."/>
            <person name="Henrissat B."/>
            <person name="Hibbett D."/>
            <person name="Martinez A.T."/>
            <person name="Grigoriev I.V."/>
        </authorList>
    </citation>
    <scope>NUCLEOTIDE SEQUENCE</scope>
    <source>
        <strain evidence="7">CBS 506.95</strain>
    </source>
</reference>
<evidence type="ECO:0000256" key="4">
    <source>
        <dbReference type="RuleBase" id="RU365069"/>
    </source>
</evidence>
<dbReference type="GO" id="GO:0006887">
    <property type="term" value="P:exocytosis"/>
    <property type="evidence" value="ECO:0007669"/>
    <property type="project" value="UniProtKB-KW"/>
</dbReference>
<dbReference type="PANTHER" id="PTHR13043">
    <property type="entry name" value="EXOCYST COMPLEX COMPONENT SEC5"/>
    <property type="match status" value="1"/>
</dbReference>
<comment type="caution">
    <text evidence="7">The sequence shown here is derived from an EMBL/GenBank/DDBJ whole genome shotgun (WGS) entry which is preliminary data.</text>
</comment>
<gene>
    <name evidence="7" type="ORF">CPB83DRAFT_775709</name>
</gene>
<keyword evidence="4" id="KW-0653">Protein transport</keyword>
<dbReference type="OrthoDB" id="26242at2759"/>
<feature type="domain" description="Exocyst complex component EXOC2/Sec5 N-terminal" evidence="6">
    <location>
        <begin position="54"/>
        <end position="867"/>
    </location>
</feature>
<proteinExistence type="inferred from homology"/>
<dbReference type="Pfam" id="PF15469">
    <property type="entry name" value="Sec5"/>
    <property type="match status" value="1"/>
</dbReference>
<keyword evidence="3 4" id="KW-0268">Exocytosis</keyword>
<comment type="similarity">
    <text evidence="1 4">Belongs to the SEC5 family.</text>
</comment>
<evidence type="ECO:0000256" key="1">
    <source>
        <dbReference type="ARBA" id="ARBA00010578"/>
    </source>
</evidence>
<sequence length="903" mass="100692">MRLNFDIDEADLLKAYKIGTLTPTHWQEVDHELEESVAGALLSPGSGGADVEGDPLGLGNAVRIREMDMETKAACLITSKSFDPKAFLSLVHPDATYQDLARGIAHLQNSIEARSEALRVLVEDNFDRFVAVKSSTDALYDEMKEGIFSDEKEYASQPLRSHLKDGAQKADQVFLPVLESASKAQKLRTTLGVFDRSKFFFNLPTFIVESIEAGRYEIALRDYKKGKYLLENRPGQLLPIPSSKDTGSSKAAEQQQQRVLDKVWNTVEKAMGEMKNVLVSQLQDINRTADEQEKTLEVLLELQSSEEPMWKYFDSHHLHIMNSMSKAYRNSTRAIEKAFDTSQTSLGSQGIEDSLKSQLQAALVDLEAKKPDMTGLVKSPAESVWQAIHDLVKNISETMLAPLPSFWRLSKSFIDGKFRKATNVPTRRSPTQCRTMALDVIKLYISHISELFRLSDVSVMAAAGASLAQPQCIPSNSNSLCTAYYLQKILSDIQETVTDLNTLEIGQDPGLKSLLECVKWRFLDILCDVWLRETRVFYSVEAWVSSPSEPFTTHYLAQVEIYQKHLATSAFRLAGGVEPSPSSAKPAKQGPVPQVLVTKITKAFLDGIYNILDGMVLLASNESPIANGKRPDISNTVLEGLNPLEVLDLQDSDSRLLLVVANLSDFSKVVVPSMLLQLESAIGISMVDDRKTMTTVVLELDQTLFSGYTKAKLDVLTNLLHNGILDPEMDWYETPQPTEIRPYMYETLMSLVGVHAQVCSVSESLLDRTLHTLVEELANEALRCFRQVKRFGMGGMLRATLEIEFMHQTLGRYVTPIAAKTLSDLYTRISQAYTRRPGDENLQSNLDIVKKILAETRRSTGLDFLCFKQTKSSTATTSTTRNAAQVARHRDKDGSSTLRTART</sequence>
<evidence type="ECO:0000313" key="8">
    <source>
        <dbReference type="Proteomes" id="UP000807306"/>
    </source>
</evidence>
<feature type="region of interest" description="Disordered" evidence="5">
    <location>
        <begin position="877"/>
        <end position="903"/>
    </location>
</feature>
<dbReference type="InterPro" id="IPR029175">
    <property type="entry name" value="EXOC2/Sec5"/>
</dbReference>
<name>A0A9P6E655_9AGAR</name>
<evidence type="ECO:0000256" key="3">
    <source>
        <dbReference type="ARBA" id="ARBA00022483"/>
    </source>
</evidence>
<organism evidence="7 8">
    <name type="scientific">Crepidotus variabilis</name>
    <dbReference type="NCBI Taxonomy" id="179855"/>
    <lineage>
        <taxon>Eukaryota</taxon>
        <taxon>Fungi</taxon>
        <taxon>Dikarya</taxon>
        <taxon>Basidiomycota</taxon>
        <taxon>Agaricomycotina</taxon>
        <taxon>Agaricomycetes</taxon>
        <taxon>Agaricomycetidae</taxon>
        <taxon>Agaricales</taxon>
        <taxon>Agaricineae</taxon>
        <taxon>Crepidotaceae</taxon>
        <taxon>Crepidotus</taxon>
    </lineage>
</organism>
<dbReference type="EMBL" id="MU157921">
    <property type="protein sequence ID" value="KAF9523252.1"/>
    <property type="molecule type" value="Genomic_DNA"/>
</dbReference>
<evidence type="ECO:0000256" key="5">
    <source>
        <dbReference type="SAM" id="MobiDB-lite"/>
    </source>
</evidence>
<dbReference type="InterPro" id="IPR039481">
    <property type="entry name" value="EXOC2/Sec5_N_dom"/>
</dbReference>
<evidence type="ECO:0000256" key="2">
    <source>
        <dbReference type="ARBA" id="ARBA00022448"/>
    </source>
</evidence>
<protein>
    <recommendedName>
        <fullName evidence="4">Exocyst complex component SEC5</fullName>
    </recommendedName>
</protein>
<keyword evidence="2 4" id="KW-0813">Transport</keyword>
<dbReference type="GO" id="GO:0006893">
    <property type="term" value="P:Golgi to plasma membrane transport"/>
    <property type="evidence" value="ECO:0007669"/>
    <property type="project" value="UniProtKB-UniRule"/>
</dbReference>
<dbReference type="Proteomes" id="UP000807306">
    <property type="component" value="Unassembled WGS sequence"/>
</dbReference>
<comment type="subunit">
    <text evidence="4">Component of the exocyst complex.</text>
</comment>
<evidence type="ECO:0000313" key="7">
    <source>
        <dbReference type="EMBL" id="KAF9523252.1"/>
    </source>
</evidence>
<dbReference type="GO" id="GO:0000145">
    <property type="term" value="C:exocyst"/>
    <property type="evidence" value="ECO:0007669"/>
    <property type="project" value="UniProtKB-UniRule"/>
</dbReference>
<dbReference type="AlphaFoldDB" id="A0A9P6E655"/>
<keyword evidence="8" id="KW-1185">Reference proteome</keyword>
<dbReference type="PANTHER" id="PTHR13043:SF1">
    <property type="entry name" value="EXOCYST COMPLEX COMPONENT 2"/>
    <property type="match status" value="1"/>
</dbReference>
<dbReference type="GO" id="GO:0015031">
    <property type="term" value="P:protein transport"/>
    <property type="evidence" value="ECO:0007669"/>
    <property type="project" value="UniProtKB-KW"/>
</dbReference>
<evidence type="ECO:0000259" key="6">
    <source>
        <dbReference type="Pfam" id="PF15469"/>
    </source>
</evidence>
<accession>A0A9P6E655</accession>